<evidence type="ECO:0000313" key="2">
    <source>
        <dbReference type="Proteomes" id="UP001633002"/>
    </source>
</evidence>
<gene>
    <name evidence="1" type="ORF">R1sor_011618</name>
</gene>
<keyword evidence="2" id="KW-1185">Reference proteome</keyword>
<sequence length="160" mass="17836">MVYRLGSVRHVAKIQNSMVAPESSESPQPATVVPYEMYAGKKKCINILKLEDLKAFIKSGGKFMVISGLHSMKAAKNIILEVGQNKEHVLYGRADQLKKQHIKIVRGDTPESVLCKLSFMANALNNTFKFEIAFVEQVIHGRNQYKDMLSAKSTAAAILR</sequence>
<comment type="caution">
    <text evidence="1">The sequence shown here is derived from an EMBL/GenBank/DDBJ whole genome shotgun (WGS) entry which is preliminary data.</text>
</comment>
<proteinExistence type="predicted"/>
<accession>A0ABD3I5D8</accession>
<evidence type="ECO:0000313" key="1">
    <source>
        <dbReference type="EMBL" id="KAL3697542.1"/>
    </source>
</evidence>
<organism evidence="1 2">
    <name type="scientific">Riccia sorocarpa</name>
    <dbReference type="NCBI Taxonomy" id="122646"/>
    <lineage>
        <taxon>Eukaryota</taxon>
        <taxon>Viridiplantae</taxon>
        <taxon>Streptophyta</taxon>
        <taxon>Embryophyta</taxon>
        <taxon>Marchantiophyta</taxon>
        <taxon>Marchantiopsida</taxon>
        <taxon>Marchantiidae</taxon>
        <taxon>Marchantiales</taxon>
        <taxon>Ricciaceae</taxon>
        <taxon>Riccia</taxon>
    </lineage>
</organism>
<reference evidence="1 2" key="1">
    <citation type="submission" date="2024-09" db="EMBL/GenBank/DDBJ databases">
        <title>Chromosome-scale assembly of Riccia sorocarpa.</title>
        <authorList>
            <person name="Paukszto L."/>
        </authorList>
    </citation>
    <scope>NUCLEOTIDE SEQUENCE [LARGE SCALE GENOMIC DNA]</scope>
    <source>
        <strain evidence="1">LP-2024</strain>
        <tissue evidence="1">Aerial parts of the thallus</tissue>
    </source>
</reference>
<protein>
    <submittedName>
        <fullName evidence="1">Uncharacterized protein</fullName>
    </submittedName>
</protein>
<dbReference type="Proteomes" id="UP001633002">
    <property type="component" value="Unassembled WGS sequence"/>
</dbReference>
<dbReference type="EMBL" id="JBJQOH010000002">
    <property type="protein sequence ID" value="KAL3697542.1"/>
    <property type="molecule type" value="Genomic_DNA"/>
</dbReference>
<dbReference type="AlphaFoldDB" id="A0ABD3I5D8"/>
<name>A0ABD3I5D8_9MARC</name>